<keyword evidence="7" id="KW-1185">Reference proteome</keyword>
<keyword evidence="1 5" id="KW-1003">Cell membrane</keyword>
<dbReference type="NCBIfam" id="NF010229">
    <property type="entry name" value="PRK13682.1-4"/>
    <property type="match status" value="1"/>
</dbReference>
<evidence type="ECO:0000313" key="6">
    <source>
        <dbReference type="EMBL" id="MDS0222433.1"/>
    </source>
</evidence>
<dbReference type="Proteomes" id="UP001253439">
    <property type="component" value="Unassembled WGS sequence"/>
</dbReference>
<dbReference type="AlphaFoldDB" id="A0AAE4F0V4"/>
<protein>
    <recommendedName>
        <fullName evidence="5">UPF0391 membrane protein NDI54_13885</fullName>
    </recommendedName>
</protein>
<dbReference type="InterPro" id="IPR009760">
    <property type="entry name" value="DUF1328"/>
</dbReference>
<evidence type="ECO:0000256" key="3">
    <source>
        <dbReference type="ARBA" id="ARBA00022989"/>
    </source>
</evidence>
<evidence type="ECO:0000256" key="5">
    <source>
        <dbReference type="HAMAP-Rule" id="MF_01361"/>
    </source>
</evidence>
<proteinExistence type="inferred from homology"/>
<reference evidence="6 7" key="1">
    <citation type="submission" date="2022-06" db="EMBL/GenBank/DDBJ databases">
        <title>Haloarcula sp. a new haloarchaeum isolate from saline soil.</title>
        <authorList>
            <person name="Strakova D."/>
            <person name="Galisteo C."/>
            <person name="Sanchez-Porro C."/>
            <person name="Ventosa A."/>
        </authorList>
    </citation>
    <scope>NUCLEOTIDE SEQUENCE [LARGE SCALE GENOMIC DNA]</scope>
    <source>
        <strain evidence="6 7">S1AR25-5A</strain>
    </source>
</reference>
<dbReference type="HAMAP" id="MF_01361">
    <property type="entry name" value="UPF0391"/>
    <property type="match status" value="1"/>
</dbReference>
<accession>A0AAE4F0V4</accession>
<comment type="similarity">
    <text evidence="5">Belongs to the UPF0391 family.</text>
</comment>
<name>A0AAE4F0V4_9EURY</name>
<evidence type="ECO:0000256" key="1">
    <source>
        <dbReference type="ARBA" id="ARBA00022475"/>
    </source>
</evidence>
<organism evidence="6 7">
    <name type="scientific">Haloarcula terrestris</name>
    <dbReference type="NCBI Taxonomy" id="2950533"/>
    <lineage>
        <taxon>Archaea</taxon>
        <taxon>Methanobacteriati</taxon>
        <taxon>Methanobacteriota</taxon>
        <taxon>Stenosarchaea group</taxon>
        <taxon>Halobacteria</taxon>
        <taxon>Halobacteriales</taxon>
        <taxon>Haloarculaceae</taxon>
        <taxon>Haloarcula</taxon>
    </lineage>
</organism>
<comment type="caution">
    <text evidence="6">The sequence shown here is derived from an EMBL/GenBank/DDBJ whole genome shotgun (WGS) entry which is preliminary data.</text>
</comment>
<keyword evidence="3 5" id="KW-1133">Transmembrane helix</keyword>
<comment type="caution">
    <text evidence="5">Lacks conserved residue(s) required for the propagation of feature annotation.</text>
</comment>
<keyword evidence="2 5" id="KW-0812">Transmembrane</keyword>
<evidence type="ECO:0000313" key="7">
    <source>
        <dbReference type="Proteomes" id="UP001253439"/>
    </source>
</evidence>
<evidence type="ECO:0000256" key="4">
    <source>
        <dbReference type="ARBA" id="ARBA00023136"/>
    </source>
</evidence>
<feature type="transmembrane region" description="Helical" evidence="5">
    <location>
        <begin position="55"/>
        <end position="72"/>
    </location>
</feature>
<dbReference type="Pfam" id="PF07043">
    <property type="entry name" value="DUF1328"/>
    <property type="match status" value="1"/>
</dbReference>
<evidence type="ECO:0000256" key="2">
    <source>
        <dbReference type="ARBA" id="ARBA00022692"/>
    </source>
</evidence>
<sequence>MLPTGSVLESVAAMQAVPLQFGGGNLVELAVLFLILALVAAVLGARGVAGISMDIAKWLVIIFVVLAVVTYVL</sequence>
<gene>
    <name evidence="6" type="ORF">NDI54_13885</name>
</gene>
<dbReference type="EMBL" id="JAMQOM010000005">
    <property type="protein sequence ID" value="MDS0222433.1"/>
    <property type="molecule type" value="Genomic_DNA"/>
</dbReference>
<keyword evidence="4 5" id="KW-0472">Membrane</keyword>
<dbReference type="RefSeq" id="WP_310897049.1">
    <property type="nucleotide sequence ID" value="NZ_JAMQOM010000005.1"/>
</dbReference>
<dbReference type="GO" id="GO:0005886">
    <property type="term" value="C:plasma membrane"/>
    <property type="evidence" value="ECO:0007669"/>
    <property type="project" value="UniProtKB-UniRule"/>
</dbReference>
<feature type="transmembrane region" description="Helical" evidence="5">
    <location>
        <begin position="29"/>
        <end position="48"/>
    </location>
</feature>